<feature type="region of interest" description="Disordered" evidence="1">
    <location>
        <begin position="380"/>
        <end position="516"/>
    </location>
</feature>
<feature type="compositionally biased region" description="Basic and acidic residues" evidence="1">
    <location>
        <begin position="731"/>
        <end position="743"/>
    </location>
</feature>
<protein>
    <submittedName>
        <fullName evidence="2">Uncharacterized protein</fullName>
    </submittedName>
</protein>
<feature type="compositionally biased region" description="Basic and acidic residues" evidence="1">
    <location>
        <begin position="138"/>
        <end position="148"/>
    </location>
</feature>
<feature type="compositionally biased region" description="Low complexity" evidence="1">
    <location>
        <begin position="382"/>
        <end position="395"/>
    </location>
</feature>
<dbReference type="EMBL" id="CDMZ01005736">
    <property type="protein sequence ID" value="CEM53898.1"/>
    <property type="molecule type" value="Genomic_DNA"/>
</dbReference>
<feature type="compositionally biased region" description="Basic and acidic residues" evidence="1">
    <location>
        <begin position="333"/>
        <end position="355"/>
    </location>
</feature>
<feature type="region of interest" description="Disordered" evidence="1">
    <location>
        <begin position="661"/>
        <end position="689"/>
    </location>
</feature>
<feature type="compositionally biased region" description="Basic and acidic residues" evidence="1">
    <location>
        <begin position="677"/>
        <end position="688"/>
    </location>
</feature>
<dbReference type="AlphaFoldDB" id="A0A0G4IA30"/>
<feature type="compositionally biased region" description="Basic and acidic residues" evidence="1">
    <location>
        <begin position="503"/>
        <end position="516"/>
    </location>
</feature>
<feature type="compositionally biased region" description="Basic and acidic residues" evidence="1">
    <location>
        <begin position="483"/>
        <end position="496"/>
    </location>
</feature>
<evidence type="ECO:0000256" key="1">
    <source>
        <dbReference type="SAM" id="MobiDB-lite"/>
    </source>
</evidence>
<feature type="compositionally biased region" description="Basic residues" evidence="1">
    <location>
        <begin position="874"/>
        <end position="890"/>
    </location>
</feature>
<feature type="compositionally biased region" description="Basic residues" evidence="1">
    <location>
        <begin position="63"/>
        <end position="83"/>
    </location>
</feature>
<feature type="region of interest" description="Disordered" evidence="1">
    <location>
        <begin position="705"/>
        <end position="819"/>
    </location>
</feature>
<gene>
    <name evidence="2" type="ORF">Cvel_12344</name>
</gene>
<feature type="compositionally biased region" description="Low complexity" evidence="1">
    <location>
        <begin position="30"/>
        <end position="41"/>
    </location>
</feature>
<organism evidence="2">
    <name type="scientific">Chromera velia CCMP2878</name>
    <dbReference type="NCBI Taxonomy" id="1169474"/>
    <lineage>
        <taxon>Eukaryota</taxon>
        <taxon>Sar</taxon>
        <taxon>Alveolata</taxon>
        <taxon>Colpodellida</taxon>
        <taxon>Chromeraceae</taxon>
        <taxon>Chromera</taxon>
    </lineage>
</organism>
<feature type="compositionally biased region" description="Basic and acidic residues" evidence="1">
    <location>
        <begin position="84"/>
        <end position="97"/>
    </location>
</feature>
<feature type="region of interest" description="Disordered" evidence="1">
    <location>
        <begin position="554"/>
        <end position="579"/>
    </location>
</feature>
<feature type="compositionally biased region" description="Basic and acidic residues" evidence="1">
    <location>
        <begin position="235"/>
        <end position="249"/>
    </location>
</feature>
<feature type="compositionally biased region" description="Basic and acidic residues" evidence="1">
    <location>
        <begin position="786"/>
        <end position="797"/>
    </location>
</feature>
<name>A0A0G4IA30_9ALVE</name>
<reference evidence="2" key="1">
    <citation type="submission" date="2014-11" db="EMBL/GenBank/DDBJ databases">
        <authorList>
            <person name="Otto D Thomas"/>
            <person name="Naeem Raeece"/>
        </authorList>
    </citation>
    <scope>NUCLEOTIDE SEQUENCE</scope>
</reference>
<dbReference type="VEuPathDB" id="CryptoDB:Cvel_12344"/>
<feature type="compositionally biased region" description="Basic residues" evidence="1">
    <location>
        <begin position="42"/>
        <end position="55"/>
    </location>
</feature>
<feature type="compositionally biased region" description="Low complexity" evidence="1">
    <location>
        <begin position="452"/>
        <end position="469"/>
    </location>
</feature>
<evidence type="ECO:0000313" key="2">
    <source>
        <dbReference type="EMBL" id="CEM53898.1"/>
    </source>
</evidence>
<feature type="region of interest" description="Disordered" evidence="1">
    <location>
        <begin position="138"/>
        <end position="355"/>
    </location>
</feature>
<accession>A0A0G4IA30</accession>
<feature type="region of interest" description="Disordered" evidence="1">
    <location>
        <begin position="22"/>
        <end position="97"/>
    </location>
</feature>
<sequence>MITQFPLPFSYVTQQFLHLHRQEEEDAPSHSRQLQCSSSSHSLKRPRRSIRRASKGHGSINRTRGKTTIRAHSNRGGLHRQRCGRSEKAKEDTPEWNDAKTDLSKYRATEDEILRRKLNATSVHLLEARREYKEHLEKLKTANGKERTTTTGGRGGSSSSTQTTTAVTPYSLTHSSVGPHSKGIIDPALPTTGPDQDDLVLPPPRMTGGRRTVQGREGRPHRSGKGVRTSLESADSLHVRESQQDEHRPSSLPLSRGVSVRSKEAGGRGRLCLPPPPPSSCHGGGSLRGLRGKAREGEGGSSSSSFAGPFRGGSGPSVYVSESMPIRSSKPQRGRELGAERGRRVSEREREKKEEAENLSYFLNLRSRLKELINTPIEAFRPSTSSSSSAVSYFPPMSPSVSLRPTLPAKSKANDPPRGKRQGSVRQSTDTFRSAEVRPVSPPTPTHRPRVAITAAPLTTTRAPASASASKRRQQEGVYRCDPSQREREEQKENRGRFLNRPGRGDGERECGGALRELKDPKREAFRAPPVSGGCGGMLRERAVSEVSISQSFPGLHSSAESDVSGIDECEGGGKQGRMKRAVRFASPLPAPVRRGQEAHRGLGMSENENGGLVRHSLASSESDDDLGEVHNVLVELEAHKEAPGLARALQLLAASRKILGEGEEGSEGIGGSVREGSLDEEKEKELESQTCWVSAKDDGVVLAPSPVQKGGKGCACEGEPIVPVVGSGDVGEKTGQRQREAPCEPGSRPRTASSGCPMKENEVGLQKSSPHASLRQKQKAPVGRVHTDAHVQREQTVHSQDPVPMTRPASSVSFSHPPSLAFSLSLRAHAAPPAVSLPTEHAHPDVQPSEGGRVDTERRHKHSRGGGISGSHNPRKNILKKPVSKHIPRFPHTLEAQSALLAALDGHRP</sequence>
<feature type="region of interest" description="Disordered" evidence="1">
    <location>
        <begin position="834"/>
        <end position="890"/>
    </location>
</feature>
<feature type="compositionally biased region" description="Polar residues" evidence="1">
    <location>
        <begin position="166"/>
        <end position="178"/>
    </location>
</feature>
<proteinExistence type="predicted"/>